<sequence>MPTSPAFEPRLSDSPVYKAQTLQARATQPCSALSVITACHSNTPSTSSTYIYPLPLLAETTQPNPRLSSNHRPHSLLAFSPAPNPFVRPRPHNTNMCKTVTCVFACQHRSSSPTTVWCEKAQAINTVCATSRIFELSNSLYCPACRMAFGRARP</sequence>
<gene>
    <name evidence="1" type="ORF">GQ43DRAFT_240043</name>
</gene>
<dbReference type="Proteomes" id="UP000799536">
    <property type="component" value="Unassembled WGS sequence"/>
</dbReference>
<reference evidence="1" key="1">
    <citation type="journal article" date="2020" name="Stud. Mycol.">
        <title>101 Dothideomycetes genomes: a test case for predicting lifestyles and emergence of pathogens.</title>
        <authorList>
            <person name="Haridas S."/>
            <person name="Albert R."/>
            <person name="Binder M."/>
            <person name="Bloem J."/>
            <person name="Labutti K."/>
            <person name="Salamov A."/>
            <person name="Andreopoulos B."/>
            <person name="Baker S."/>
            <person name="Barry K."/>
            <person name="Bills G."/>
            <person name="Bluhm B."/>
            <person name="Cannon C."/>
            <person name="Castanera R."/>
            <person name="Culley D."/>
            <person name="Daum C."/>
            <person name="Ezra D."/>
            <person name="Gonzalez J."/>
            <person name="Henrissat B."/>
            <person name="Kuo A."/>
            <person name="Liang C."/>
            <person name="Lipzen A."/>
            <person name="Lutzoni F."/>
            <person name="Magnuson J."/>
            <person name="Mondo S."/>
            <person name="Nolan M."/>
            <person name="Ohm R."/>
            <person name="Pangilinan J."/>
            <person name="Park H.-J."/>
            <person name="Ramirez L."/>
            <person name="Alfaro M."/>
            <person name="Sun H."/>
            <person name="Tritt A."/>
            <person name="Yoshinaga Y."/>
            <person name="Zwiers L.-H."/>
            <person name="Turgeon B."/>
            <person name="Goodwin S."/>
            <person name="Spatafora J."/>
            <person name="Crous P."/>
            <person name="Grigoriev I."/>
        </authorList>
    </citation>
    <scope>NUCLEOTIDE SEQUENCE</scope>
    <source>
        <strain evidence="1">ATCC 74209</strain>
    </source>
</reference>
<keyword evidence="2" id="KW-1185">Reference proteome</keyword>
<dbReference type="EMBL" id="ML993893">
    <property type="protein sequence ID" value="KAF2203813.1"/>
    <property type="molecule type" value="Genomic_DNA"/>
</dbReference>
<proteinExistence type="predicted"/>
<protein>
    <submittedName>
        <fullName evidence="1">Uncharacterized protein</fullName>
    </submittedName>
</protein>
<comment type="caution">
    <text evidence="1">The sequence shown here is derived from an EMBL/GenBank/DDBJ whole genome shotgun (WGS) entry which is preliminary data.</text>
</comment>
<evidence type="ECO:0000313" key="1">
    <source>
        <dbReference type="EMBL" id="KAF2203813.1"/>
    </source>
</evidence>
<organism evidence="1 2">
    <name type="scientific">Delitschia confertaspora ATCC 74209</name>
    <dbReference type="NCBI Taxonomy" id="1513339"/>
    <lineage>
        <taxon>Eukaryota</taxon>
        <taxon>Fungi</taxon>
        <taxon>Dikarya</taxon>
        <taxon>Ascomycota</taxon>
        <taxon>Pezizomycotina</taxon>
        <taxon>Dothideomycetes</taxon>
        <taxon>Pleosporomycetidae</taxon>
        <taxon>Pleosporales</taxon>
        <taxon>Delitschiaceae</taxon>
        <taxon>Delitschia</taxon>
    </lineage>
</organism>
<dbReference type="AlphaFoldDB" id="A0A9P4MY20"/>
<name>A0A9P4MY20_9PLEO</name>
<accession>A0A9P4MY20</accession>
<evidence type="ECO:0000313" key="2">
    <source>
        <dbReference type="Proteomes" id="UP000799536"/>
    </source>
</evidence>